<proteinExistence type="predicted"/>
<sequence length="69" mass="8068">MWNLEREGYWQNRIRELVKKIKVTMLITPSPTERGEFIKWLAKEIDKLADPGFNILNDADHAKVEGEGK</sequence>
<gene>
    <name evidence="1" type="ORF">LCGC14_2046520</name>
</gene>
<dbReference type="AlphaFoldDB" id="A0A0F9EQA8"/>
<evidence type="ECO:0000313" key="1">
    <source>
        <dbReference type="EMBL" id="KKL76273.1"/>
    </source>
</evidence>
<name>A0A0F9EQA8_9ZZZZ</name>
<organism evidence="1">
    <name type="scientific">marine sediment metagenome</name>
    <dbReference type="NCBI Taxonomy" id="412755"/>
    <lineage>
        <taxon>unclassified sequences</taxon>
        <taxon>metagenomes</taxon>
        <taxon>ecological metagenomes</taxon>
    </lineage>
</organism>
<comment type="caution">
    <text evidence="1">The sequence shown here is derived from an EMBL/GenBank/DDBJ whole genome shotgun (WGS) entry which is preliminary data.</text>
</comment>
<dbReference type="EMBL" id="LAZR01024098">
    <property type="protein sequence ID" value="KKL76273.1"/>
    <property type="molecule type" value="Genomic_DNA"/>
</dbReference>
<protein>
    <submittedName>
        <fullName evidence="1">Uncharacterized protein</fullName>
    </submittedName>
</protein>
<reference evidence="1" key="1">
    <citation type="journal article" date="2015" name="Nature">
        <title>Complex archaea that bridge the gap between prokaryotes and eukaryotes.</title>
        <authorList>
            <person name="Spang A."/>
            <person name="Saw J.H."/>
            <person name="Jorgensen S.L."/>
            <person name="Zaremba-Niedzwiedzka K."/>
            <person name="Martijn J."/>
            <person name="Lind A.E."/>
            <person name="van Eijk R."/>
            <person name="Schleper C."/>
            <person name="Guy L."/>
            <person name="Ettema T.J."/>
        </authorList>
    </citation>
    <scope>NUCLEOTIDE SEQUENCE</scope>
</reference>
<accession>A0A0F9EQA8</accession>